<dbReference type="InterPro" id="IPR055414">
    <property type="entry name" value="LRR_R13L4/SHOC2-like"/>
</dbReference>
<dbReference type="AlphaFoldDB" id="A0A1U8QAV7"/>
<keyword evidence="11" id="KW-0325">Glycoprotein</keyword>
<evidence type="ECO:0000259" key="13">
    <source>
        <dbReference type="Pfam" id="PF23598"/>
    </source>
</evidence>
<dbReference type="STRING" id="4432.A0A1U8QAV7"/>
<evidence type="ECO:0000256" key="7">
    <source>
        <dbReference type="ARBA" id="ARBA00022737"/>
    </source>
</evidence>
<dbReference type="PANTHER" id="PTHR48063:SF98">
    <property type="entry name" value="LRR RECEPTOR-LIKE SERINE_THREONINE-PROTEIN KINASE FLS2"/>
    <property type="match status" value="1"/>
</dbReference>
<evidence type="ECO:0000256" key="5">
    <source>
        <dbReference type="ARBA" id="ARBA00022692"/>
    </source>
</evidence>
<evidence type="ECO:0000256" key="6">
    <source>
        <dbReference type="ARBA" id="ARBA00022729"/>
    </source>
</evidence>
<dbReference type="KEGG" id="nnu:104608826"/>
<dbReference type="Pfam" id="PF08263">
    <property type="entry name" value="LRRNT_2"/>
    <property type="match status" value="1"/>
</dbReference>
<keyword evidence="9" id="KW-0472">Membrane</keyword>
<dbReference type="FunFam" id="3.80.10.10:FF:000041">
    <property type="entry name" value="LRR receptor-like serine/threonine-protein kinase ERECTA"/>
    <property type="match status" value="1"/>
</dbReference>
<evidence type="ECO:0000256" key="2">
    <source>
        <dbReference type="ARBA" id="ARBA00009592"/>
    </source>
</evidence>
<keyword evidence="6" id="KW-0732">Signal</keyword>
<dbReference type="InterPro" id="IPR001611">
    <property type="entry name" value="Leu-rich_rpt"/>
</dbReference>
<keyword evidence="5" id="KW-0812">Transmembrane</keyword>
<keyword evidence="14" id="KW-1185">Reference proteome</keyword>
<keyword evidence="4" id="KW-0433">Leucine-rich repeat</keyword>
<keyword evidence="3" id="KW-1003">Cell membrane</keyword>
<evidence type="ECO:0000256" key="3">
    <source>
        <dbReference type="ARBA" id="ARBA00022475"/>
    </source>
</evidence>
<accession>A0A1U8QAV7</accession>
<dbReference type="FunFam" id="3.80.10.10:FF:000299">
    <property type="entry name" value="Piriformospora indica-insensitive protein 2"/>
    <property type="match status" value="1"/>
</dbReference>
<evidence type="ECO:0000256" key="8">
    <source>
        <dbReference type="ARBA" id="ARBA00022989"/>
    </source>
</evidence>
<protein>
    <submittedName>
        <fullName evidence="15">LRR receptor-like serine/threonine-protein kinase GSO1</fullName>
    </submittedName>
</protein>
<dbReference type="InterPro" id="IPR046956">
    <property type="entry name" value="RLP23-like"/>
</dbReference>
<evidence type="ECO:0000259" key="12">
    <source>
        <dbReference type="Pfam" id="PF08263"/>
    </source>
</evidence>
<keyword evidence="10" id="KW-0675">Receptor</keyword>
<comment type="subcellular location">
    <subcellularLocation>
        <location evidence="1">Cell membrane</location>
        <topology evidence="1">Single-pass type I membrane protein</topology>
    </subcellularLocation>
</comment>
<evidence type="ECO:0000256" key="4">
    <source>
        <dbReference type="ARBA" id="ARBA00022614"/>
    </source>
</evidence>
<dbReference type="OMA" id="IVELWEN"/>
<dbReference type="Pfam" id="PF23598">
    <property type="entry name" value="LRR_14"/>
    <property type="match status" value="1"/>
</dbReference>
<dbReference type="PANTHER" id="PTHR48063">
    <property type="entry name" value="LRR RECEPTOR-LIKE KINASE"/>
    <property type="match status" value="1"/>
</dbReference>
<name>A0A1U8QAV7_NELNU</name>
<proteinExistence type="inferred from homology"/>
<comment type="similarity">
    <text evidence="2">Belongs to the RLP family.</text>
</comment>
<gene>
    <name evidence="15" type="primary">LOC104608826</name>
</gene>
<keyword evidence="7" id="KW-0677">Repeat</keyword>
<evidence type="ECO:0000256" key="10">
    <source>
        <dbReference type="ARBA" id="ARBA00023170"/>
    </source>
</evidence>
<evidence type="ECO:0000313" key="15">
    <source>
        <dbReference type="RefSeq" id="XP_019055221.1"/>
    </source>
</evidence>
<evidence type="ECO:0000256" key="11">
    <source>
        <dbReference type="ARBA" id="ARBA00023180"/>
    </source>
</evidence>
<dbReference type="Gene3D" id="3.80.10.10">
    <property type="entry name" value="Ribonuclease Inhibitor"/>
    <property type="match status" value="5"/>
</dbReference>
<dbReference type="SMART" id="SM00369">
    <property type="entry name" value="LRR_TYP"/>
    <property type="match status" value="7"/>
</dbReference>
<dbReference type="RefSeq" id="XP_019055221.1">
    <property type="nucleotide sequence ID" value="XM_019199676.1"/>
</dbReference>
<reference evidence="15" key="1">
    <citation type="submission" date="2025-08" db="UniProtKB">
        <authorList>
            <consortium name="RefSeq"/>
        </authorList>
    </citation>
    <scope>IDENTIFICATION</scope>
</reference>
<feature type="domain" description="Disease resistance R13L4/SHOC-2-like LRR" evidence="13">
    <location>
        <begin position="395"/>
        <end position="546"/>
    </location>
</feature>
<evidence type="ECO:0000256" key="1">
    <source>
        <dbReference type="ARBA" id="ARBA00004251"/>
    </source>
</evidence>
<sequence>MDTILAFLLSFLLHLLTIKFTLCNANPGVVCSATERKALLSFKHDLRDPENWLSSWTGEDCCEWKGIRCDNRTGHVIELDLGQPNQLGPGQFAAYKRSLLGGKINPSLLNLRRLSYLDLSMNNFGGIAIPEFLGSIKNLRYLNLSNAGFSGPVPHQLGNLSKLRYVDLSGRTSYGNGFRPHVEDLQWLSHLSSLEYLDFSGLNLSKASNWLHVVNMLPSLSELRLSSCGLDDISLPLPHVNSTSLTVIDLSENNFKFSVSKWLSGLTGLLSLDLHDNDFEGPIPSALQNMTALRVLDLSNNRLSSTIPDWLYDFTSLVVLDLQKNFLQGSISSAVGNLSSLTDLLLFQNQLEGEIPTTMGNLCNLKKLDLADNKLQGELSGFLGNSSGCILNSGLEWLELRNNQLSGQLPPQLGQLKNLSDLILGSNSFSGPIPASLGGLSSLRVLHLSLNQFNGTIPESFGRLSKLETLLLSFNSLEGVVTELHFANLTRLKSLSASSNSLILDVRSDWIPPFQLKDIEMGSWQLGPSFPAWLQTQKNLSNLELSHTGISDTIPSWFWNSSFHFSYLNLSNNQLHGEIPSLVKTTAFYPIIILSSNRFHGPLPHFSNVGELDLSNNSFSGPISPLLCHEDGFSSLQILDLKQFFIRRASRLLGKFEVTPSDKFE</sequence>
<dbReference type="InterPro" id="IPR013210">
    <property type="entry name" value="LRR_N_plant-typ"/>
</dbReference>
<dbReference type="Pfam" id="PF00560">
    <property type="entry name" value="LRR_1"/>
    <property type="match status" value="4"/>
</dbReference>
<feature type="domain" description="Leucine-rich repeat-containing N-terminal plant-type" evidence="12">
    <location>
        <begin position="33"/>
        <end position="70"/>
    </location>
</feature>
<organism evidence="14 15">
    <name type="scientific">Nelumbo nucifera</name>
    <name type="common">Sacred lotus</name>
    <dbReference type="NCBI Taxonomy" id="4432"/>
    <lineage>
        <taxon>Eukaryota</taxon>
        <taxon>Viridiplantae</taxon>
        <taxon>Streptophyta</taxon>
        <taxon>Embryophyta</taxon>
        <taxon>Tracheophyta</taxon>
        <taxon>Spermatophyta</taxon>
        <taxon>Magnoliopsida</taxon>
        <taxon>Proteales</taxon>
        <taxon>Nelumbonaceae</taxon>
        <taxon>Nelumbo</taxon>
    </lineage>
</organism>
<evidence type="ECO:0000313" key="14">
    <source>
        <dbReference type="Proteomes" id="UP000189703"/>
    </source>
</evidence>
<dbReference type="SUPFAM" id="SSF52058">
    <property type="entry name" value="L domain-like"/>
    <property type="match status" value="3"/>
</dbReference>
<dbReference type="InterPro" id="IPR003591">
    <property type="entry name" value="Leu-rich_rpt_typical-subtyp"/>
</dbReference>
<dbReference type="Proteomes" id="UP000189703">
    <property type="component" value="Unplaced"/>
</dbReference>
<evidence type="ECO:0000256" key="9">
    <source>
        <dbReference type="ARBA" id="ARBA00023136"/>
    </source>
</evidence>
<dbReference type="GO" id="GO:0005886">
    <property type="term" value="C:plasma membrane"/>
    <property type="evidence" value="ECO:0007669"/>
    <property type="project" value="UniProtKB-SubCell"/>
</dbReference>
<dbReference type="FunFam" id="3.80.10.10:FF:001347">
    <property type="entry name" value="LRR receptor-like serine/threonine-protein kinase GSO2"/>
    <property type="match status" value="1"/>
</dbReference>
<dbReference type="Pfam" id="PF13855">
    <property type="entry name" value="LRR_8"/>
    <property type="match status" value="1"/>
</dbReference>
<dbReference type="PRINTS" id="PR00019">
    <property type="entry name" value="LEURICHRPT"/>
</dbReference>
<dbReference type="OrthoDB" id="1600340at2759"/>
<dbReference type="GeneID" id="104608826"/>
<keyword evidence="8" id="KW-1133">Transmembrane helix</keyword>
<dbReference type="InterPro" id="IPR032675">
    <property type="entry name" value="LRR_dom_sf"/>
</dbReference>